<dbReference type="InterPro" id="IPR050272">
    <property type="entry name" value="Isochorismatase-like_hydrls"/>
</dbReference>
<comment type="catalytic activity">
    <reaction evidence="4">
        <text>isochorismate + H2O = (2S,3S)-2,3-dihydroxy-2,3-dihydrobenzoate + pyruvate</text>
        <dbReference type="Rhea" id="RHEA:11112"/>
        <dbReference type="ChEBI" id="CHEBI:15361"/>
        <dbReference type="ChEBI" id="CHEBI:15377"/>
        <dbReference type="ChEBI" id="CHEBI:29780"/>
        <dbReference type="ChEBI" id="CHEBI:58764"/>
        <dbReference type="EC" id="3.3.2.1"/>
    </reaction>
</comment>
<name>A0A5J5G3H7_9GAMM</name>
<evidence type="ECO:0000256" key="3">
    <source>
        <dbReference type="ARBA" id="ARBA00022801"/>
    </source>
</evidence>
<evidence type="ECO:0000256" key="5">
    <source>
        <dbReference type="PIRSR" id="PIRSR001111-50"/>
    </source>
</evidence>
<comment type="caution">
    <text evidence="8">The sequence shown here is derived from an EMBL/GenBank/DDBJ whole genome shotgun (WGS) entry which is preliminary data.</text>
</comment>
<accession>A0A5J5G3H7</accession>
<comment type="cofactor">
    <cofactor evidence="5">
        <name>pantetheine 4'-phosphate</name>
        <dbReference type="ChEBI" id="CHEBI:47942"/>
    </cofactor>
    <text evidence="5">Binds 1 phosphopantetheine covalently.</text>
</comment>
<dbReference type="OrthoDB" id="5794853at2"/>
<proteinExistence type="predicted"/>
<dbReference type="EMBL" id="VYKJ01000003">
    <property type="protein sequence ID" value="KAA9001300.1"/>
    <property type="molecule type" value="Genomic_DNA"/>
</dbReference>
<dbReference type="SUPFAM" id="SSF47336">
    <property type="entry name" value="ACP-like"/>
    <property type="match status" value="1"/>
</dbReference>
<feature type="domain" description="Carrier" evidence="6">
    <location>
        <begin position="221"/>
        <end position="281"/>
    </location>
</feature>
<evidence type="ECO:0000313" key="9">
    <source>
        <dbReference type="Proteomes" id="UP000335415"/>
    </source>
</evidence>
<evidence type="ECO:0000256" key="2">
    <source>
        <dbReference type="ARBA" id="ARBA00012100"/>
    </source>
</evidence>
<evidence type="ECO:0000259" key="7">
    <source>
        <dbReference type="Pfam" id="PF00857"/>
    </source>
</evidence>
<dbReference type="PRINTS" id="PR01398">
    <property type="entry name" value="ISCHRISMTASE"/>
</dbReference>
<protein>
    <recommendedName>
        <fullName evidence="2">isochorismatase</fullName>
        <ecNumber evidence="2">3.3.2.1</ecNumber>
    </recommendedName>
</protein>
<keyword evidence="5" id="KW-0596">Phosphopantetheine</keyword>
<gene>
    <name evidence="8" type="ORF">FJU30_08750</name>
</gene>
<dbReference type="GO" id="GO:0008908">
    <property type="term" value="F:isochorismatase activity"/>
    <property type="evidence" value="ECO:0007669"/>
    <property type="project" value="UniProtKB-EC"/>
</dbReference>
<reference evidence="8 9" key="1">
    <citation type="submission" date="2019-09" db="EMBL/GenBank/DDBJ databases">
        <authorList>
            <person name="Li Y."/>
        </authorList>
    </citation>
    <scope>NUCLEOTIDE SEQUENCE [LARGE SCALE GENOMIC DNA]</scope>
    <source>
        <strain evidence="8 9">L3-3HA</strain>
    </source>
</reference>
<feature type="domain" description="Isochorismatase-like" evidence="7">
    <location>
        <begin position="31"/>
        <end position="203"/>
    </location>
</feature>
<dbReference type="PANTHER" id="PTHR43540:SF3">
    <property type="entry name" value="ENTEROBACTIN SYNTHASE COMPONENT B"/>
    <property type="match status" value="1"/>
</dbReference>
<dbReference type="InterPro" id="IPR036380">
    <property type="entry name" value="Isochorismatase-like_sf"/>
</dbReference>
<dbReference type="Pfam" id="PF00550">
    <property type="entry name" value="PP-binding"/>
    <property type="match status" value="1"/>
</dbReference>
<sequence length="293" mass="33265">MSIPKLKSYDLPIRDALPVNKVDWPVATGHAALLIHDMQNYFLNFWERDSPLVQRVIDNIARLKRACRRQGIPVFYTAQPENQSDEERGLLNDMWGAGLTNRPELQTIVDALTPDNQDIVLPKWRYSAFQRSELERLLKNGGRNQLMICGVYAHIGCLTTALDAFMRDIKPCMVADAMADFSYEQHMMALRHTASCCGRVVSTGCLLDALSADRSGWDSVRLRELLLPLLDDDCGEIGDDENLLEYGLDSVRIMSLITHWRGEGYEVDFISLMKNPTLNGWRQLLAEPPESRP</sequence>
<dbReference type="Gene3D" id="3.40.50.850">
    <property type="entry name" value="Isochorismatase-like"/>
    <property type="match status" value="1"/>
</dbReference>
<dbReference type="SUPFAM" id="SSF52499">
    <property type="entry name" value="Isochorismatase-like hydrolases"/>
    <property type="match status" value="1"/>
</dbReference>
<dbReference type="Proteomes" id="UP000335415">
    <property type="component" value="Unassembled WGS sequence"/>
</dbReference>
<dbReference type="InterPro" id="IPR016291">
    <property type="entry name" value="Isochorismatase"/>
</dbReference>
<dbReference type="AlphaFoldDB" id="A0A5J5G3H7"/>
<evidence type="ECO:0000313" key="8">
    <source>
        <dbReference type="EMBL" id="KAA9001300.1"/>
    </source>
</evidence>
<dbReference type="RefSeq" id="WP_150434569.1">
    <property type="nucleotide sequence ID" value="NZ_VYKJ01000003.1"/>
</dbReference>
<dbReference type="InterPro" id="IPR000868">
    <property type="entry name" value="Isochorismatase-like_dom"/>
</dbReference>
<evidence type="ECO:0000256" key="4">
    <source>
        <dbReference type="ARBA" id="ARBA00048590"/>
    </source>
</evidence>
<evidence type="ECO:0000259" key="6">
    <source>
        <dbReference type="Pfam" id="PF00550"/>
    </source>
</evidence>
<feature type="modified residue" description="O-(pantetheine 4'-phosphoryl)serine" evidence="5">
    <location>
        <position position="250"/>
    </location>
</feature>
<dbReference type="Pfam" id="PF00857">
    <property type="entry name" value="Isochorismatase"/>
    <property type="match status" value="1"/>
</dbReference>
<dbReference type="PIRSF" id="PIRSF001111">
    <property type="entry name" value="Isochorismatase"/>
    <property type="match status" value="1"/>
</dbReference>
<dbReference type="PANTHER" id="PTHR43540">
    <property type="entry name" value="PEROXYUREIDOACRYLATE/UREIDOACRYLATE AMIDOHYDROLASE-RELATED"/>
    <property type="match status" value="1"/>
</dbReference>
<keyword evidence="3" id="KW-0378">Hydrolase</keyword>
<keyword evidence="9" id="KW-1185">Reference proteome</keyword>
<organism evidence="8 9">
    <name type="scientific">Affinibrenneria salicis</name>
    <dbReference type="NCBI Taxonomy" id="2590031"/>
    <lineage>
        <taxon>Bacteria</taxon>
        <taxon>Pseudomonadati</taxon>
        <taxon>Pseudomonadota</taxon>
        <taxon>Gammaproteobacteria</taxon>
        <taxon>Enterobacterales</taxon>
        <taxon>Pectobacteriaceae</taxon>
        <taxon>Affinibrenneria</taxon>
    </lineage>
</organism>
<comment type="pathway">
    <text evidence="1">Siderophore biosynthesis.</text>
</comment>
<dbReference type="InterPro" id="IPR036736">
    <property type="entry name" value="ACP-like_sf"/>
</dbReference>
<dbReference type="EC" id="3.3.2.1" evidence="2"/>
<keyword evidence="5" id="KW-0597">Phosphoprotein</keyword>
<dbReference type="InterPro" id="IPR009081">
    <property type="entry name" value="PP-bd_ACP"/>
</dbReference>
<evidence type="ECO:0000256" key="1">
    <source>
        <dbReference type="ARBA" id="ARBA00004924"/>
    </source>
</evidence>
<dbReference type="Gene3D" id="1.10.1200.10">
    <property type="entry name" value="ACP-like"/>
    <property type="match status" value="1"/>
</dbReference>